<keyword evidence="2" id="KW-1185">Reference proteome</keyword>
<dbReference type="HOGENOM" id="CLU_1742997_0_0_1"/>
<evidence type="ECO:0000313" key="2">
    <source>
        <dbReference type="Proteomes" id="UP000017836"/>
    </source>
</evidence>
<proteinExistence type="predicted"/>
<dbReference type="Gramene" id="ERN18370">
    <property type="protein sequence ID" value="ERN18370"/>
    <property type="gene ID" value="AMTR_s00055p00214120"/>
</dbReference>
<gene>
    <name evidence="1" type="ORF">AMTR_s00055p00214120</name>
</gene>
<sequence length="150" mass="16549">MAIVSSLRRKVSRRQPVLLSPGESVATHQHRRKSRKRSERLIWCGPSDWGSPRGITTSAYFLSEGEGTVGNLDRKSSEVLPKAFEHVAARPVFTLGNFGGKRWKLSPFCVSSRKAVVVLVAHPSYRSSEEVCCPVVVGYSAKDVSSFSSR</sequence>
<accession>U5D7Z4</accession>
<dbReference type="EMBL" id="KI392237">
    <property type="protein sequence ID" value="ERN18370.1"/>
    <property type="molecule type" value="Genomic_DNA"/>
</dbReference>
<organism evidence="1 2">
    <name type="scientific">Amborella trichopoda</name>
    <dbReference type="NCBI Taxonomy" id="13333"/>
    <lineage>
        <taxon>Eukaryota</taxon>
        <taxon>Viridiplantae</taxon>
        <taxon>Streptophyta</taxon>
        <taxon>Embryophyta</taxon>
        <taxon>Tracheophyta</taxon>
        <taxon>Spermatophyta</taxon>
        <taxon>Magnoliopsida</taxon>
        <taxon>Amborellales</taxon>
        <taxon>Amborellaceae</taxon>
        <taxon>Amborella</taxon>
    </lineage>
</organism>
<dbReference type="Proteomes" id="UP000017836">
    <property type="component" value="Unassembled WGS sequence"/>
</dbReference>
<name>U5D7Z4_AMBTC</name>
<dbReference type="AlphaFoldDB" id="U5D7Z4"/>
<reference evidence="2" key="1">
    <citation type="journal article" date="2013" name="Science">
        <title>The Amborella genome and the evolution of flowering plants.</title>
        <authorList>
            <consortium name="Amborella Genome Project"/>
        </authorList>
    </citation>
    <scope>NUCLEOTIDE SEQUENCE [LARGE SCALE GENOMIC DNA]</scope>
</reference>
<protein>
    <submittedName>
        <fullName evidence="1">Uncharacterized protein</fullName>
    </submittedName>
</protein>
<evidence type="ECO:0000313" key="1">
    <source>
        <dbReference type="EMBL" id="ERN18370.1"/>
    </source>
</evidence>